<dbReference type="InterPro" id="IPR007148">
    <property type="entry name" value="SSU_processome_Utp12"/>
</dbReference>
<dbReference type="EMBL" id="LXWW01000068">
    <property type="protein sequence ID" value="OAO16656.1"/>
    <property type="molecule type" value="Genomic_DNA"/>
</dbReference>
<comment type="similarity">
    <text evidence="3">Belongs to the UTP5 family.</text>
</comment>
<reference evidence="6 7" key="1">
    <citation type="submission" date="2016-05" db="EMBL/GenBank/DDBJ databases">
        <title>Nuclear genome of Blastocystis sp. subtype 1 NandII.</title>
        <authorList>
            <person name="Gentekaki E."/>
            <person name="Curtis B."/>
            <person name="Stairs C."/>
            <person name="Eme L."/>
            <person name="Herman E."/>
            <person name="Klimes V."/>
            <person name="Arias M.C."/>
            <person name="Elias M."/>
            <person name="Hilliou F."/>
            <person name="Klute M."/>
            <person name="Malik S.-B."/>
            <person name="Pightling A."/>
            <person name="Rachubinski R."/>
            <person name="Salas D."/>
            <person name="Schlacht A."/>
            <person name="Suga H."/>
            <person name="Archibald J."/>
            <person name="Ball S.G."/>
            <person name="Clark G."/>
            <person name="Dacks J."/>
            <person name="Van Der Giezen M."/>
            <person name="Tsaousis A."/>
            <person name="Roger A."/>
        </authorList>
    </citation>
    <scope>NUCLEOTIDE SEQUENCE [LARGE SCALE GENOMIC DNA]</scope>
    <source>
        <strain evidence="7">ATCC 50177 / NandII</strain>
    </source>
</reference>
<dbReference type="PANTHER" id="PTHR44267:SF1">
    <property type="entry name" value="WD REPEAT-CONTAINING PROTEIN 43"/>
    <property type="match status" value="1"/>
</dbReference>
<evidence type="ECO:0000313" key="6">
    <source>
        <dbReference type="EMBL" id="OAO16656.1"/>
    </source>
</evidence>
<feature type="compositionally biased region" description="Acidic residues" evidence="4">
    <location>
        <begin position="200"/>
        <end position="249"/>
    </location>
</feature>
<organism evidence="6 7">
    <name type="scientific">Blastocystis sp. subtype 1 (strain ATCC 50177 / NandII)</name>
    <dbReference type="NCBI Taxonomy" id="478820"/>
    <lineage>
        <taxon>Eukaryota</taxon>
        <taxon>Sar</taxon>
        <taxon>Stramenopiles</taxon>
        <taxon>Bigyra</taxon>
        <taxon>Opalozoa</taxon>
        <taxon>Opalinata</taxon>
        <taxon>Blastocystidae</taxon>
        <taxon>Blastocystis</taxon>
    </lineage>
</organism>
<evidence type="ECO:0000313" key="7">
    <source>
        <dbReference type="Proteomes" id="UP000078348"/>
    </source>
</evidence>
<keyword evidence="2" id="KW-0539">Nucleus</keyword>
<dbReference type="GO" id="GO:0000462">
    <property type="term" value="P:maturation of SSU-rRNA from tricistronic rRNA transcript (SSU-rRNA, 5.8S rRNA, LSU-rRNA)"/>
    <property type="evidence" value="ECO:0007669"/>
    <property type="project" value="TreeGrafter"/>
</dbReference>
<evidence type="ECO:0000256" key="2">
    <source>
        <dbReference type="ARBA" id="ARBA00023242"/>
    </source>
</evidence>
<evidence type="ECO:0000256" key="4">
    <source>
        <dbReference type="SAM" id="MobiDB-lite"/>
    </source>
</evidence>
<accession>A0A196SK33</accession>
<protein>
    <submittedName>
        <fullName evidence="6">WD repeat-containing protein</fullName>
    </submittedName>
</protein>
<comment type="caution">
    <text evidence="6">The sequence shown here is derived from an EMBL/GenBank/DDBJ whole genome shotgun (WGS) entry which is preliminary data.</text>
</comment>
<dbReference type="Proteomes" id="UP000078348">
    <property type="component" value="Unassembled WGS sequence"/>
</dbReference>
<dbReference type="PANTHER" id="PTHR44267">
    <property type="entry name" value="WD REPEAT-CONTAINING PROTEIN 43"/>
    <property type="match status" value="1"/>
</dbReference>
<dbReference type="GO" id="GO:0005730">
    <property type="term" value="C:nucleolus"/>
    <property type="evidence" value="ECO:0007669"/>
    <property type="project" value="TreeGrafter"/>
</dbReference>
<gene>
    <name evidence="6" type="ORF">AV274_1620</name>
</gene>
<evidence type="ECO:0000256" key="1">
    <source>
        <dbReference type="ARBA" id="ARBA00004123"/>
    </source>
</evidence>
<proteinExistence type="inferred from homology"/>
<sequence length="249" mass="28978">MVENGKNKADSTSKLSLGKRLESLEVEETTDVMKEMSMEEKPKALPKTGSLDVILTQIIETNDYDQFVKISISNKQSVLDNSIKKLNARYILPLIDMLILRMETKPNSFDVCLEWFNYIFTRHNAYLMSVPGCKQRLAHLRHLLESRTASFKKVVRLRGRLEMLLQRAQANTQTIVDFSQAQIPLVEVYESSMIPKEKEVEEVEEEEDEEEDEEEEEMMEEEEVGDEEEEENSLLDDDDEEENDEDDEE</sequence>
<name>A0A196SK33_BLAHN</name>
<comment type="subcellular location">
    <subcellularLocation>
        <location evidence="1">Nucleus</location>
    </subcellularLocation>
</comment>
<keyword evidence="7" id="KW-1185">Reference proteome</keyword>
<feature type="domain" description="Small-subunit processome Utp12" evidence="5">
    <location>
        <begin position="73"/>
        <end position="166"/>
    </location>
</feature>
<evidence type="ECO:0000256" key="3">
    <source>
        <dbReference type="ARBA" id="ARBA00038335"/>
    </source>
</evidence>
<feature type="region of interest" description="Disordered" evidence="4">
    <location>
        <begin position="195"/>
        <end position="249"/>
    </location>
</feature>
<dbReference type="InterPro" id="IPR052414">
    <property type="entry name" value="U3_snoRNA-assoc_WDR"/>
</dbReference>
<evidence type="ECO:0000259" key="5">
    <source>
        <dbReference type="Pfam" id="PF04003"/>
    </source>
</evidence>
<dbReference type="AlphaFoldDB" id="A0A196SK33"/>
<dbReference type="STRING" id="478820.A0A196SK33"/>
<dbReference type="Pfam" id="PF04003">
    <property type="entry name" value="Utp12"/>
    <property type="match status" value="1"/>
</dbReference>
<dbReference type="OrthoDB" id="30195at2759"/>